<name>A0ABQ9J181_9CUCU</name>
<dbReference type="Proteomes" id="UP001162164">
    <property type="component" value="Unassembled WGS sequence"/>
</dbReference>
<feature type="compositionally biased region" description="Basic residues" evidence="1">
    <location>
        <begin position="133"/>
        <end position="143"/>
    </location>
</feature>
<sequence>MCKHELDQGICDINSHEKTYLKEENKLLKQMLADKNIIINDKEQLIQLSYEKIGHLETQIKIIGNKISADKHTKQDDHIITVKQVASEIMKIQTENQASEIINLVNDDYPTGKPMLTSKMEQNEASRNGFTLVKKHRKAKTHKIGSGEEAQNFQEMRSQKKRSGY</sequence>
<gene>
    <name evidence="2" type="ORF">NQ317_013963</name>
</gene>
<accession>A0ABQ9J181</accession>
<feature type="region of interest" description="Disordered" evidence="1">
    <location>
        <begin position="123"/>
        <end position="165"/>
    </location>
</feature>
<dbReference type="EMBL" id="JAPWTJ010001537">
    <property type="protein sequence ID" value="KAJ8971030.1"/>
    <property type="molecule type" value="Genomic_DNA"/>
</dbReference>
<reference evidence="2" key="1">
    <citation type="journal article" date="2023" name="Insect Mol. Biol.">
        <title>Genome sequencing provides insights into the evolution of gene families encoding plant cell wall-degrading enzymes in longhorned beetles.</title>
        <authorList>
            <person name="Shin N.R."/>
            <person name="Okamura Y."/>
            <person name="Kirsch R."/>
            <person name="Pauchet Y."/>
        </authorList>
    </citation>
    <scope>NUCLEOTIDE SEQUENCE</scope>
    <source>
        <strain evidence="2">MMC_N1</strain>
    </source>
</reference>
<keyword evidence="3" id="KW-1185">Reference proteome</keyword>
<evidence type="ECO:0000313" key="3">
    <source>
        <dbReference type="Proteomes" id="UP001162164"/>
    </source>
</evidence>
<evidence type="ECO:0000313" key="2">
    <source>
        <dbReference type="EMBL" id="KAJ8971030.1"/>
    </source>
</evidence>
<proteinExistence type="predicted"/>
<protein>
    <submittedName>
        <fullName evidence="2">Uncharacterized protein</fullName>
    </submittedName>
</protein>
<comment type="caution">
    <text evidence="2">The sequence shown here is derived from an EMBL/GenBank/DDBJ whole genome shotgun (WGS) entry which is preliminary data.</text>
</comment>
<organism evidence="2 3">
    <name type="scientific">Molorchus minor</name>
    <dbReference type="NCBI Taxonomy" id="1323400"/>
    <lineage>
        <taxon>Eukaryota</taxon>
        <taxon>Metazoa</taxon>
        <taxon>Ecdysozoa</taxon>
        <taxon>Arthropoda</taxon>
        <taxon>Hexapoda</taxon>
        <taxon>Insecta</taxon>
        <taxon>Pterygota</taxon>
        <taxon>Neoptera</taxon>
        <taxon>Endopterygota</taxon>
        <taxon>Coleoptera</taxon>
        <taxon>Polyphaga</taxon>
        <taxon>Cucujiformia</taxon>
        <taxon>Chrysomeloidea</taxon>
        <taxon>Cerambycidae</taxon>
        <taxon>Lamiinae</taxon>
        <taxon>Monochamini</taxon>
        <taxon>Molorchus</taxon>
    </lineage>
</organism>
<evidence type="ECO:0000256" key="1">
    <source>
        <dbReference type="SAM" id="MobiDB-lite"/>
    </source>
</evidence>